<dbReference type="AlphaFoldDB" id="A0A846U5G8"/>
<keyword evidence="3 5" id="KW-0418">Kinase</keyword>
<comment type="catalytic activity">
    <reaction evidence="3">
        <text>3'-dephospho-CoA + ATP = ADP + CoA + H(+)</text>
        <dbReference type="Rhea" id="RHEA:18245"/>
        <dbReference type="ChEBI" id="CHEBI:15378"/>
        <dbReference type="ChEBI" id="CHEBI:30616"/>
        <dbReference type="ChEBI" id="CHEBI:57287"/>
        <dbReference type="ChEBI" id="CHEBI:57328"/>
        <dbReference type="ChEBI" id="CHEBI:456216"/>
        <dbReference type="EC" id="2.7.1.24"/>
    </reaction>
</comment>
<sequence>MILGIIGEAGVGKSTASNFFEHQGAYVISADLVVKYIYQQPETTKKIIAKMGEQFLNDDATLNQLSLRKYAFENYEFLKKLEEIIWPEMMKIIITEVESHKTEKLIVIDCAVLFNAKLDYLVDKVLLIESEENLKINRIKSRDGVSDNEAKTLLNLQKKHLILDRAIDFIIKNNGSTKDFLADLNNLMAKLISE</sequence>
<dbReference type="UniPathway" id="UPA00241">
    <property type="reaction ID" value="UER00356"/>
</dbReference>
<dbReference type="GO" id="GO:0005737">
    <property type="term" value="C:cytoplasm"/>
    <property type="evidence" value="ECO:0007669"/>
    <property type="project" value="UniProtKB-SubCell"/>
</dbReference>
<dbReference type="EC" id="2.7.1.24" evidence="3 4"/>
<comment type="subcellular location">
    <subcellularLocation>
        <location evidence="3">Cytoplasm</location>
    </subcellularLocation>
</comment>
<dbReference type="InterPro" id="IPR001977">
    <property type="entry name" value="Depp_CoAkinase"/>
</dbReference>
<keyword evidence="6" id="KW-1185">Reference proteome</keyword>
<keyword evidence="2 3" id="KW-0067">ATP-binding</keyword>
<dbReference type="Pfam" id="PF01121">
    <property type="entry name" value="CoaE"/>
    <property type="match status" value="1"/>
</dbReference>
<dbReference type="SUPFAM" id="SSF52540">
    <property type="entry name" value="P-loop containing nucleoside triphosphate hydrolases"/>
    <property type="match status" value="1"/>
</dbReference>
<dbReference type="GO" id="GO:0004140">
    <property type="term" value="F:dephospho-CoA kinase activity"/>
    <property type="evidence" value="ECO:0007669"/>
    <property type="project" value="UniProtKB-UniRule"/>
</dbReference>
<accession>A0A846U5G8</accession>
<evidence type="ECO:0000256" key="3">
    <source>
        <dbReference type="HAMAP-Rule" id="MF_00376"/>
    </source>
</evidence>
<comment type="similarity">
    <text evidence="3">Belongs to the CoaE family.</text>
</comment>
<name>A0A846U5G8_9MOLU</name>
<dbReference type="HAMAP" id="MF_00376">
    <property type="entry name" value="Dephospho_CoA_kinase"/>
    <property type="match status" value="1"/>
</dbReference>
<reference evidence="5 6" key="1">
    <citation type="submission" date="2020-04" db="EMBL/GenBank/DDBJ databases">
        <title>Complete genome sequence of Spiroplasma platyhelix ATCC 51748, an insect isolate.</title>
        <authorList>
            <person name="Green E.A."/>
            <person name="Klassen J.L."/>
        </authorList>
    </citation>
    <scope>NUCLEOTIDE SEQUENCE [LARGE SCALE GENOMIC DNA]</scope>
    <source>
        <strain evidence="5 6">PALS-1</strain>
    </source>
</reference>
<dbReference type="InterPro" id="IPR027417">
    <property type="entry name" value="P-loop_NTPase"/>
</dbReference>
<comment type="caution">
    <text evidence="5">The sequence shown here is derived from an EMBL/GenBank/DDBJ whole genome shotgun (WGS) entry which is preliminary data.</text>
</comment>
<dbReference type="PANTHER" id="PTHR10695:SF46">
    <property type="entry name" value="BIFUNCTIONAL COENZYME A SYNTHASE-RELATED"/>
    <property type="match status" value="1"/>
</dbReference>
<dbReference type="GO" id="GO:0005524">
    <property type="term" value="F:ATP binding"/>
    <property type="evidence" value="ECO:0007669"/>
    <property type="project" value="UniProtKB-UniRule"/>
</dbReference>
<dbReference type="EMBL" id="JAAVVK010000002">
    <property type="protein sequence ID" value="NKE38697.1"/>
    <property type="molecule type" value="Genomic_DNA"/>
</dbReference>
<dbReference type="Proteomes" id="UP000584587">
    <property type="component" value="Unassembled WGS sequence"/>
</dbReference>
<dbReference type="NCBIfam" id="TIGR00152">
    <property type="entry name" value="dephospho-CoA kinase"/>
    <property type="match status" value="1"/>
</dbReference>
<proteinExistence type="inferred from homology"/>
<feature type="binding site" evidence="3">
    <location>
        <begin position="10"/>
        <end position="15"/>
    </location>
    <ligand>
        <name>ATP</name>
        <dbReference type="ChEBI" id="CHEBI:30616"/>
    </ligand>
</feature>
<protein>
    <recommendedName>
        <fullName evidence="3 4">Dephospho-CoA kinase</fullName>
        <ecNumber evidence="3 4">2.7.1.24</ecNumber>
    </recommendedName>
    <alternativeName>
        <fullName evidence="3">Dephosphocoenzyme A kinase</fullName>
    </alternativeName>
</protein>
<dbReference type="PANTHER" id="PTHR10695">
    <property type="entry name" value="DEPHOSPHO-COA KINASE-RELATED"/>
    <property type="match status" value="1"/>
</dbReference>
<keyword evidence="3" id="KW-0963">Cytoplasm</keyword>
<comment type="function">
    <text evidence="3">Catalyzes the phosphorylation of the 3'-hydroxyl group of dephosphocoenzyme A to form coenzyme A.</text>
</comment>
<dbReference type="Gene3D" id="3.40.50.300">
    <property type="entry name" value="P-loop containing nucleotide triphosphate hydrolases"/>
    <property type="match status" value="1"/>
</dbReference>
<keyword evidence="1 3" id="KW-0547">Nucleotide-binding</keyword>
<comment type="pathway">
    <text evidence="3">Cofactor biosynthesis; coenzyme A biosynthesis; CoA from (R)-pantothenate: step 5/5.</text>
</comment>
<organism evidence="5 6">
    <name type="scientific">Spiroplasma platyhelix PALS-1</name>
    <dbReference type="NCBI Taxonomy" id="1276218"/>
    <lineage>
        <taxon>Bacteria</taxon>
        <taxon>Bacillati</taxon>
        <taxon>Mycoplasmatota</taxon>
        <taxon>Mollicutes</taxon>
        <taxon>Entomoplasmatales</taxon>
        <taxon>Spiroplasmataceae</taxon>
        <taxon>Spiroplasma</taxon>
    </lineage>
</organism>
<dbReference type="PROSITE" id="PS51219">
    <property type="entry name" value="DPCK"/>
    <property type="match status" value="1"/>
</dbReference>
<evidence type="ECO:0000256" key="4">
    <source>
        <dbReference type="NCBIfam" id="TIGR00152"/>
    </source>
</evidence>
<dbReference type="GO" id="GO:0015937">
    <property type="term" value="P:coenzyme A biosynthetic process"/>
    <property type="evidence" value="ECO:0007669"/>
    <property type="project" value="UniProtKB-UniRule"/>
</dbReference>
<dbReference type="RefSeq" id="WP_168105168.1">
    <property type="nucleotide sequence ID" value="NZ_CP051215.1"/>
</dbReference>
<dbReference type="CDD" id="cd02022">
    <property type="entry name" value="DPCK"/>
    <property type="match status" value="1"/>
</dbReference>
<keyword evidence="3" id="KW-0173">Coenzyme A biosynthesis</keyword>
<evidence type="ECO:0000313" key="5">
    <source>
        <dbReference type="EMBL" id="NKE38697.1"/>
    </source>
</evidence>
<evidence type="ECO:0000313" key="6">
    <source>
        <dbReference type="Proteomes" id="UP000584587"/>
    </source>
</evidence>
<gene>
    <name evidence="3 5" type="primary">coaE</name>
    <name evidence="5" type="ORF">HER12_02870</name>
</gene>
<evidence type="ECO:0000256" key="2">
    <source>
        <dbReference type="ARBA" id="ARBA00022840"/>
    </source>
</evidence>
<keyword evidence="3 5" id="KW-0808">Transferase</keyword>
<evidence type="ECO:0000256" key="1">
    <source>
        <dbReference type="ARBA" id="ARBA00022741"/>
    </source>
</evidence>